<accession>A0A3B0WKP6</accession>
<gene>
    <name evidence="4" type="ORF">MNBD_GAMMA06-1954</name>
</gene>
<dbReference type="PANTHER" id="PTHR30381">
    <property type="entry name" value="FLAGELLAR P-RING PERIPLASMIC PROTEIN FLGI"/>
    <property type="match status" value="1"/>
</dbReference>
<protein>
    <submittedName>
        <fullName evidence="4">Flagellar P-ring protein FlgI</fullName>
    </submittedName>
</protein>
<evidence type="ECO:0000313" key="4">
    <source>
        <dbReference type="EMBL" id="VAW53090.1"/>
    </source>
</evidence>
<dbReference type="GO" id="GO:0009428">
    <property type="term" value="C:bacterial-type flagellum basal body, distal rod, P ring"/>
    <property type="evidence" value="ECO:0007669"/>
    <property type="project" value="InterPro"/>
</dbReference>
<proteinExistence type="inferred from homology"/>
<keyword evidence="4" id="KW-0966">Cell projection</keyword>
<dbReference type="GO" id="GO:0005198">
    <property type="term" value="F:structural molecule activity"/>
    <property type="evidence" value="ECO:0007669"/>
    <property type="project" value="InterPro"/>
</dbReference>
<dbReference type="AlphaFoldDB" id="A0A3B0WKP6"/>
<keyword evidence="4" id="KW-0969">Cilium</keyword>
<organism evidence="4">
    <name type="scientific">hydrothermal vent metagenome</name>
    <dbReference type="NCBI Taxonomy" id="652676"/>
    <lineage>
        <taxon>unclassified sequences</taxon>
        <taxon>metagenomes</taxon>
        <taxon>ecological metagenomes</taxon>
    </lineage>
</organism>
<dbReference type="NCBIfam" id="NF003676">
    <property type="entry name" value="PRK05303.1"/>
    <property type="match status" value="1"/>
</dbReference>
<dbReference type="HAMAP" id="MF_00416">
    <property type="entry name" value="FlgI"/>
    <property type="match status" value="1"/>
</dbReference>
<comment type="subcellular location">
    <subcellularLocation>
        <location evidence="2">Bacterial flagellum basal body</location>
    </subcellularLocation>
</comment>
<dbReference type="EMBL" id="UOFD01000057">
    <property type="protein sequence ID" value="VAW53090.1"/>
    <property type="molecule type" value="Genomic_DNA"/>
</dbReference>
<dbReference type="PANTHER" id="PTHR30381:SF0">
    <property type="entry name" value="FLAGELLAR P-RING PROTEIN"/>
    <property type="match status" value="1"/>
</dbReference>
<dbReference type="GO" id="GO:0030288">
    <property type="term" value="C:outer membrane-bounded periplasmic space"/>
    <property type="evidence" value="ECO:0007669"/>
    <property type="project" value="InterPro"/>
</dbReference>
<comment type="function">
    <text evidence="1">Assembles around the rod to form the L-ring and probably protects the motor/basal body from shearing forces during rotation.</text>
</comment>
<evidence type="ECO:0000256" key="3">
    <source>
        <dbReference type="ARBA" id="ARBA00022729"/>
    </source>
</evidence>
<evidence type="ECO:0000256" key="2">
    <source>
        <dbReference type="ARBA" id="ARBA00004117"/>
    </source>
</evidence>
<reference evidence="4" key="1">
    <citation type="submission" date="2018-06" db="EMBL/GenBank/DDBJ databases">
        <authorList>
            <person name="Zhirakovskaya E."/>
        </authorList>
    </citation>
    <scope>NUCLEOTIDE SEQUENCE</scope>
</reference>
<evidence type="ECO:0000256" key="1">
    <source>
        <dbReference type="ARBA" id="ARBA00002591"/>
    </source>
</evidence>
<dbReference type="GO" id="GO:0071973">
    <property type="term" value="P:bacterial-type flagellum-dependent cell motility"/>
    <property type="evidence" value="ECO:0007669"/>
    <property type="project" value="InterPro"/>
</dbReference>
<dbReference type="Pfam" id="PF02119">
    <property type="entry name" value="FlgI"/>
    <property type="match status" value="1"/>
</dbReference>
<keyword evidence="4" id="KW-0282">Flagellum</keyword>
<dbReference type="PRINTS" id="PR01010">
    <property type="entry name" value="FLGPRINGFLGI"/>
</dbReference>
<dbReference type="InterPro" id="IPR001782">
    <property type="entry name" value="Flag_FlgI"/>
</dbReference>
<name>A0A3B0WKP6_9ZZZZ</name>
<sequence length="379" mass="39995">MPFLTRQKNLQKSLFRLTCFIFICLQLPAAYAERIKDLSSVQGMRDNQLIGYGLVVGLDGTGDKVNQVSYTEQSLKNMLSQLGIVTPLGINLKPKNVAAVMLHATLPPFIKRGQKIDVTASSVGNAKSLRGGVLLMSPLKGADGKVYALAQGNLVVGGLGVEGSDGSRITINVPSVGRIPGGAIVERSVKNSLGNNNKLILNLFTADFTTASKMVETINKEYGEGTAKALDPISIEVQAPLKATEKMAFVSMLENLTFSPGVASARVIINSRTGTVVISSTVRVSPAAVSHGNLVVTIKESKQVSQPGAFARTGNTEVVADSQIAVTSEDNRMFLFDPGVDLNDIVRAVNQVGAAPGDLVAILEALKMAGALHAELIVI</sequence>
<keyword evidence="3" id="KW-0732">Signal</keyword>